<feature type="domain" description="PLD phosphodiesterase" evidence="10">
    <location>
        <begin position="393"/>
        <end position="420"/>
    </location>
</feature>
<dbReference type="EMBL" id="JACJSG010000029">
    <property type="protein sequence ID" value="MBD2502938.1"/>
    <property type="molecule type" value="Genomic_DNA"/>
</dbReference>
<name>A0ABR8D6Z8_9NOST</name>
<dbReference type="Pfam" id="PF13091">
    <property type="entry name" value="PLDc_2"/>
    <property type="match status" value="2"/>
</dbReference>
<feature type="transmembrane region" description="Helical" evidence="9">
    <location>
        <begin position="6"/>
        <end position="27"/>
    </location>
</feature>
<evidence type="ECO:0000256" key="9">
    <source>
        <dbReference type="SAM" id="Phobius"/>
    </source>
</evidence>
<dbReference type="SUPFAM" id="SSF56024">
    <property type="entry name" value="Phospholipase D/nuclease"/>
    <property type="match status" value="2"/>
</dbReference>
<keyword evidence="5" id="KW-0677">Repeat</keyword>
<evidence type="ECO:0000313" key="11">
    <source>
        <dbReference type="EMBL" id="MBD2502938.1"/>
    </source>
</evidence>
<dbReference type="Proteomes" id="UP000661112">
    <property type="component" value="Unassembled WGS sequence"/>
</dbReference>
<comment type="subcellular location">
    <subcellularLocation>
        <location evidence="1">Cell membrane</location>
    </subcellularLocation>
</comment>
<dbReference type="PANTHER" id="PTHR21248">
    <property type="entry name" value="CARDIOLIPIN SYNTHASE"/>
    <property type="match status" value="1"/>
</dbReference>
<evidence type="ECO:0000256" key="5">
    <source>
        <dbReference type="ARBA" id="ARBA00022737"/>
    </source>
</evidence>
<dbReference type="PROSITE" id="PS50035">
    <property type="entry name" value="PLD"/>
    <property type="match status" value="2"/>
</dbReference>
<comment type="caution">
    <text evidence="11">The sequence shown here is derived from an EMBL/GenBank/DDBJ whole genome shotgun (WGS) entry which is preliminary data.</text>
</comment>
<dbReference type="NCBIfam" id="TIGR04265">
    <property type="entry name" value="bac_cardiolipin"/>
    <property type="match status" value="1"/>
</dbReference>
<evidence type="ECO:0000256" key="8">
    <source>
        <dbReference type="NCBIfam" id="TIGR04265"/>
    </source>
</evidence>
<keyword evidence="12" id="KW-1185">Reference proteome</keyword>
<evidence type="ECO:0000256" key="2">
    <source>
        <dbReference type="ARBA" id="ARBA00022475"/>
    </source>
</evidence>
<evidence type="ECO:0000256" key="1">
    <source>
        <dbReference type="ARBA" id="ARBA00004236"/>
    </source>
</evidence>
<organism evidence="11 12">
    <name type="scientific">Anabaena azotica FACHB-119</name>
    <dbReference type="NCBI Taxonomy" id="947527"/>
    <lineage>
        <taxon>Bacteria</taxon>
        <taxon>Bacillati</taxon>
        <taxon>Cyanobacteriota</taxon>
        <taxon>Cyanophyceae</taxon>
        <taxon>Nostocales</taxon>
        <taxon>Nostocaceae</taxon>
        <taxon>Anabaena</taxon>
        <taxon>Anabaena azotica</taxon>
    </lineage>
</organism>
<feature type="transmembrane region" description="Helical" evidence="9">
    <location>
        <begin position="39"/>
        <end position="60"/>
    </location>
</feature>
<evidence type="ECO:0000259" key="10">
    <source>
        <dbReference type="PROSITE" id="PS50035"/>
    </source>
</evidence>
<proteinExistence type="predicted"/>
<dbReference type="RefSeq" id="WP_190475671.1">
    <property type="nucleotide sequence ID" value="NZ_JACJSG010000029.1"/>
</dbReference>
<evidence type="ECO:0000313" key="12">
    <source>
        <dbReference type="Proteomes" id="UP000661112"/>
    </source>
</evidence>
<keyword evidence="4 9" id="KW-0812">Transmembrane</keyword>
<dbReference type="InterPro" id="IPR022924">
    <property type="entry name" value="Cardiolipin_synthase"/>
</dbReference>
<accession>A0ABR8D6Z8</accession>
<evidence type="ECO:0000256" key="6">
    <source>
        <dbReference type="ARBA" id="ARBA00022989"/>
    </source>
</evidence>
<reference evidence="11 12" key="1">
    <citation type="journal article" date="2020" name="ISME J.">
        <title>Comparative genomics reveals insights into cyanobacterial evolution and habitat adaptation.</title>
        <authorList>
            <person name="Chen M.Y."/>
            <person name="Teng W.K."/>
            <person name="Zhao L."/>
            <person name="Hu C.X."/>
            <person name="Zhou Y.K."/>
            <person name="Han B.P."/>
            <person name="Song L.R."/>
            <person name="Shu W.S."/>
        </authorList>
    </citation>
    <scope>NUCLEOTIDE SEQUENCE [LARGE SCALE GENOMIC DNA]</scope>
    <source>
        <strain evidence="11 12">FACHB-119</strain>
    </source>
</reference>
<evidence type="ECO:0000256" key="3">
    <source>
        <dbReference type="ARBA" id="ARBA00022679"/>
    </source>
</evidence>
<evidence type="ECO:0000256" key="7">
    <source>
        <dbReference type="ARBA" id="ARBA00023136"/>
    </source>
</evidence>
<keyword evidence="2" id="KW-1003">Cell membrane</keyword>
<dbReference type="PANTHER" id="PTHR21248:SF22">
    <property type="entry name" value="PHOSPHOLIPASE D"/>
    <property type="match status" value="1"/>
</dbReference>
<protein>
    <recommendedName>
        <fullName evidence="8">Cardiolipin synthase</fullName>
        <ecNumber evidence="8">2.7.8.-</ecNumber>
    </recommendedName>
</protein>
<dbReference type="EC" id="2.7.8.-" evidence="8"/>
<keyword evidence="3" id="KW-0808">Transferase</keyword>
<feature type="domain" description="PLD phosphodiesterase" evidence="10">
    <location>
        <begin position="218"/>
        <end position="245"/>
    </location>
</feature>
<dbReference type="SMART" id="SM00155">
    <property type="entry name" value="PLDc"/>
    <property type="match status" value="2"/>
</dbReference>
<keyword evidence="6 9" id="KW-1133">Transmembrane helix</keyword>
<keyword evidence="7 9" id="KW-0472">Membrane</keyword>
<evidence type="ECO:0000256" key="4">
    <source>
        <dbReference type="ARBA" id="ARBA00022692"/>
    </source>
</evidence>
<dbReference type="InterPro" id="IPR001736">
    <property type="entry name" value="PLipase_D/transphosphatidylase"/>
</dbReference>
<dbReference type="CDD" id="cd09155">
    <property type="entry name" value="PLDc_PaCLS_like_1"/>
    <property type="match status" value="1"/>
</dbReference>
<dbReference type="InterPro" id="IPR025202">
    <property type="entry name" value="PLD-like_dom"/>
</dbReference>
<gene>
    <name evidence="11" type="primary">cls</name>
    <name evidence="11" type="ORF">H6G83_20420</name>
</gene>
<sequence>MLVDSSILAFFSAATVVVHILGIAHAAHAVMNVRSSRGAIAWSISLITFPWLSIPLYWILGRTKFHGYAEALRSVYAQHYQLVRQAYIEITQFQVAVSAKLVSLQLIAEACIGIPFTSGNNAQLLIDGQQTYAAMLSAIASAKSYILLQSYIIVNDQTGNQFKDALIAKAQEGVEIYLLYDEIGSSKLSRSYIKSLQKHNIQVSAFHTTKGRGNRFQLNFRNHRKILVVDGEIAFIGGLNIGDEYLGKNRRLSPWRDTHMMLQGPTVQSLQSTFLQDWYWATRQVLDVNWEVKPHLETDFTALILPTGPADKLKVCKLFFVNAINQAKTRLWIATPYFVPDDSTLTALKLAAMRGVDVRIILPNRPDHLLVYLCSFSYYTEMKTMDIKLYRYKNGFMHQKIMLIDHDLAGVGTVNLDNRSFFLNFEVMGFIANNQFAKSVEEMLQADLAASVNVDFSEYDRKPLWFSLAVRISRLLTPLL</sequence>
<dbReference type="CDD" id="cd09161">
    <property type="entry name" value="PLDc_PaCLS_like_2"/>
    <property type="match status" value="1"/>
</dbReference>
<dbReference type="Gene3D" id="3.30.870.10">
    <property type="entry name" value="Endonuclease Chain A"/>
    <property type="match status" value="2"/>
</dbReference>